<proteinExistence type="predicted"/>
<name>A0A7X5UD66_9GAMM</name>
<organism evidence="1 2">
    <name type="scientific">Luteibacter anthropi</name>
    <dbReference type="NCBI Taxonomy" id="564369"/>
    <lineage>
        <taxon>Bacteria</taxon>
        <taxon>Pseudomonadati</taxon>
        <taxon>Pseudomonadota</taxon>
        <taxon>Gammaproteobacteria</taxon>
        <taxon>Lysobacterales</taxon>
        <taxon>Rhodanobacteraceae</taxon>
        <taxon>Luteibacter</taxon>
    </lineage>
</organism>
<gene>
    <name evidence="1" type="ORF">HBF25_18130</name>
</gene>
<evidence type="ECO:0000313" key="1">
    <source>
        <dbReference type="EMBL" id="NII08308.1"/>
    </source>
</evidence>
<comment type="caution">
    <text evidence="1">The sequence shown here is derived from an EMBL/GenBank/DDBJ whole genome shotgun (WGS) entry which is preliminary data.</text>
</comment>
<dbReference type="AlphaFoldDB" id="A0A7X5UD66"/>
<keyword evidence="2" id="KW-1185">Reference proteome</keyword>
<sequence>MEITGNPVADDLLRHLAPGTCVRLWLRNRKVLLGMVDHVEDSRDELVVAWPDIQPRPRRKADPDSLTIRFADIAAMRRFPNPTAAVLETRLAAMPPGTHLAIRGYHHDAHRVTVERGRLCAIDWDARTLVLHDLTYDLDVTVHFDQMLSIEGSPTESTGLRRA</sequence>
<dbReference type="Proteomes" id="UP000490980">
    <property type="component" value="Unassembled WGS sequence"/>
</dbReference>
<protein>
    <submittedName>
        <fullName evidence="1">Uncharacterized protein</fullName>
    </submittedName>
</protein>
<evidence type="ECO:0000313" key="2">
    <source>
        <dbReference type="Proteomes" id="UP000490980"/>
    </source>
</evidence>
<dbReference type="EMBL" id="JAARLZ010000011">
    <property type="protein sequence ID" value="NII08308.1"/>
    <property type="molecule type" value="Genomic_DNA"/>
</dbReference>
<dbReference type="RefSeq" id="WP_166950951.1">
    <property type="nucleotide sequence ID" value="NZ_JAARLZ010000011.1"/>
</dbReference>
<accession>A0A7X5UD66</accession>
<reference evidence="1 2" key="1">
    <citation type="submission" date="2020-03" db="EMBL/GenBank/DDBJ databases">
        <authorList>
            <person name="Lai Q."/>
        </authorList>
    </citation>
    <scope>NUCLEOTIDE SEQUENCE [LARGE SCALE GENOMIC DNA]</scope>
    <source>
        <strain evidence="1 2">CCUG 25036</strain>
    </source>
</reference>